<evidence type="ECO:0000313" key="3">
    <source>
        <dbReference type="Proteomes" id="UP000323105"/>
    </source>
</evidence>
<keyword evidence="1" id="KW-0472">Membrane</keyword>
<reference evidence="2 3" key="1">
    <citation type="journal article" date="2019" name="Microbiol. Resour. Announc.">
        <title>Draft Genome Sequence of Comamonas testosteroni TA441, a Bacterium That Has a Cryptic Phenol Degradation Gene Cluster.</title>
        <authorList>
            <person name="Arai H."/>
            <person name="Ishii M."/>
        </authorList>
    </citation>
    <scope>NUCLEOTIDE SEQUENCE [LARGE SCALE GENOMIC DNA]</scope>
    <source>
        <strain evidence="2 3">TA441</strain>
    </source>
</reference>
<organism evidence="2 3">
    <name type="scientific">Comamonas testosteroni</name>
    <name type="common">Pseudomonas testosteroni</name>
    <dbReference type="NCBI Taxonomy" id="285"/>
    <lineage>
        <taxon>Bacteria</taxon>
        <taxon>Pseudomonadati</taxon>
        <taxon>Pseudomonadota</taxon>
        <taxon>Betaproteobacteria</taxon>
        <taxon>Burkholderiales</taxon>
        <taxon>Comamonadaceae</taxon>
        <taxon>Comamonas</taxon>
    </lineage>
</organism>
<accession>A0A5A7MLS1</accession>
<evidence type="ECO:0000256" key="1">
    <source>
        <dbReference type="SAM" id="Phobius"/>
    </source>
</evidence>
<feature type="transmembrane region" description="Helical" evidence="1">
    <location>
        <begin position="52"/>
        <end position="75"/>
    </location>
</feature>
<dbReference type="Proteomes" id="UP000323105">
    <property type="component" value="Unassembled WGS sequence"/>
</dbReference>
<protein>
    <submittedName>
        <fullName evidence="2">Uncharacterized protein</fullName>
    </submittedName>
</protein>
<gene>
    <name evidence="2" type="ORF">CTTA_4709</name>
</gene>
<dbReference type="EMBL" id="BKBW01000016">
    <property type="protein sequence ID" value="GEQ77704.1"/>
    <property type="molecule type" value="Genomic_DNA"/>
</dbReference>
<name>A0A5A7MLS1_COMTE</name>
<dbReference type="AlphaFoldDB" id="A0A5A7MLS1"/>
<dbReference type="RefSeq" id="WP_238707811.1">
    <property type="nucleotide sequence ID" value="NZ_BKBW01000016.1"/>
</dbReference>
<keyword evidence="1" id="KW-0812">Transmembrane</keyword>
<keyword evidence="1" id="KW-1133">Transmembrane helix</keyword>
<proteinExistence type="predicted"/>
<sequence>MGSYPWSVSTTMYFAALASIQDAQRVQQVASKDHALAGIERSRVGKVERGEYMPTLALIFGITVVLECCTAALMIEA</sequence>
<evidence type="ECO:0000313" key="2">
    <source>
        <dbReference type="EMBL" id="GEQ77704.1"/>
    </source>
</evidence>
<comment type="caution">
    <text evidence="2">The sequence shown here is derived from an EMBL/GenBank/DDBJ whole genome shotgun (WGS) entry which is preliminary data.</text>
</comment>